<reference evidence="1" key="3">
    <citation type="submission" date="2025-09" db="UniProtKB">
        <authorList>
            <consortium name="Ensembl"/>
        </authorList>
    </citation>
    <scope>IDENTIFICATION</scope>
</reference>
<protein>
    <submittedName>
        <fullName evidence="1">Uncharacterized protein</fullName>
    </submittedName>
</protein>
<organism evidence="1 2">
    <name type="scientific">Ciona intestinalis</name>
    <name type="common">Transparent sea squirt</name>
    <name type="synonym">Ascidia intestinalis</name>
    <dbReference type="NCBI Taxonomy" id="7719"/>
    <lineage>
        <taxon>Eukaryota</taxon>
        <taxon>Metazoa</taxon>
        <taxon>Chordata</taxon>
        <taxon>Tunicata</taxon>
        <taxon>Ascidiacea</taxon>
        <taxon>Phlebobranchia</taxon>
        <taxon>Cionidae</taxon>
        <taxon>Ciona</taxon>
    </lineage>
</organism>
<evidence type="ECO:0000313" key="2">
    <source>
        <dbReference type="Proteomes" id="UP000008144"/>
    </source>
</evidence>
<dbReference type="HOGENOM" id="CLU_1464418_0_0_1"/>
<dbReference type="Ensembl" id="ENSCINT00000034790.1">
    <property type="protein sequence ID" value="ENSCINP00000035129.1"/>
    <property type="gene ID" value="ENSCING00000021757.1"/>
</dbReference>
<evidence type="ECO:0000313" key="1">
    <source>
        <dbReference type="Ensembl" id="ENSCINP00000035129.1"/>
    </source>
</evidence>
<dbReference type="InParanoid" id="H2XZP5"/>
<dbReference type="AlphaFoldDB" id="H2XZP5"/>
<name>H2XZP5_CIOIN</name>
<accession>H2XZP5</accession>
<sequence>ASGRLSNFIPTCCKRREWRNRRRYSHIYDHLEDLLSFVLPLLIRACNECIIKSFCSTYTLHDRRYRPLADKTLDDELFVALTGPPTTQAKQLLTKALNSLFSGMGPWNFVLQQGDHHKVFFVTKRHLIKHKKMYCRFTNSFLLYCILRESVDSKRPMPLKLNAPLSRSSKNRLVETIKQQRKQST</sequence>
<reference evidence="1" key="2">
    <citation type="submission" date="2025-08" db="UniProtKB">
        <authorList>
            <consortium name="Ensembl"/>
        </authorList>
    </citation>
    <scope>IDENTIFICATION</scope>
</reference>
<reference evidence="2" key="1">
    <citation type="journal article" date="2002" name="Science">
        <title>The draft genome of Ciona intestinalis: insights into chordate and vertebrate origins.</title>
        <authorList>
            <person name="Dehal P."/>
            <person name="Satou Y."/>
            <person name="Campbell R.K."/>
            <person name="Chapman J."/>
            <person name="Degnan B."/>
            <person name="De Tomaso A."/>
            <person name="Davidson B."/>
            <person name="Di Gregorio A."/>
            <person name="Gelpke M."/>
            <person name="Goodstein D.M."/>
            <person name="Harafuji N."/>
            <person name="Hastings K.E."/>
            <person name="Ho I."/>
            <person name="Hotta K."/>
            <person name="Huang W."/>
            <person name="Kawashima T."/>
            <person name="Lemaire P."/>
            <person name="Martinez D."/>
            <person name="Meinertzhagen I.A."/>
            <person name="Necula S."/>
            <person name="Nonaka M."/>
            <person name="Putnam N."/>
            <person name="Rash S."/>
            <person name="Saiga H."/>
            <person name="Satake M."/>
            <person name="Terry A."/>
            <person name="Yamada L."/>
            <person name="Wang H.G."/>
            <person name="Awazu S."/>
            <person name="Azumi K."/>
            <person name="Boore J."/>
            <person name="Branno M."/>
            <person name="Chin-Bow S."/>
            <person name="DeSantis R."/>
            <person name="Doyle S."/>
            <person name="Francino P."/>
            <person name="Keys D.N."/>
            <person name="Haga S."/>
            <person name="Hayashi H."/>
            <person name="Hino K."/>
            <person name="Imai K.S."/>
            <person name="Inaba K."/>
            <person name="Kano S."/>
            <person name="Kobayashi K."/>
            <person name="Kobayashi M."/>
            <person name="Lee B.I."/>
            <person name="Makabe K.W."/>
            <person name="Manohar C."/>
            <person name="Matassi G."/>
            <person name="Medina M."/>
            <person name="Mochizuki Y."/>
            <person name="Mount S."/>
            <person name="Morishita T."/>
            <person name="Miura S."/>
            <person name="Nakayama A."/>
            <person name="Nishizaka S."/>
            <person name="Nomoto H."/>
            <person name="Ohta F."/>
            <person name="Oishi K."/>
            <person name="Rigoutsos I."/>
            <person name="Sano M."/>
            <person name="Sasaki A."/>
            <person name="Sasakura Y."/>
            <person name="Shoguchi E."/>
            <person name="Shin-i T."/>
            <person name="Spagnuolo A."/>
            <person name="Stainier D."/>
            <person name="Suzuki M.M."/>
            <person name="Tassy O."/>
            <person name="Takatori N."/>
            <person name="Tokuoka M."/>
            <person name="Yagi K."/>
            <person name="Yoshizaki F."/>
            <person name="Wada S."/>
            <person name="Zhang C."/>
            <person name="Hyatt P.D."/>
            <person name="Larimer F."/>
            <person name="Detter C."/>
            <person name="Doggett N."/>
            <person name="Glavina T."/>
            <person name="Hawkins T."/>
            <person name="Richardson P."/>
            <person name="Lucas S."/>
            <person name="Kohara Y."/>
            <person name="Levine M."/>
            <person name="Satoh N."/>
            <person name="Rokhsar D.S."/>
        </authorList>
    </citation>
    <scope>NUCLEOTIDE SEQUENCE [LARGE SCALE GENOMIC DNA]</scope>
</reference>
<keyword evidence="2" id="KW-1185">Reference proteome</keyword>
<dbReference type="Proteomes" id="UP000008144">
    <property type="component" value="Unassembled WGS sequence"/>
</dbReference>
<proteinExistence type="predicted"/>